<name>A0A2L1ULE5_9GAMM</name>
<sequence length="131" mass="15218">MKPWTDYLVNSKYIDSIYHKDKPSLHNVDIHEVIFHRDGPKISIRMNLNEFPVSPPPKWVEQKFNTVQIILTFVDIYDVSMSGWVDTNYIANLTIEKSNEKVCLNVRSANLNLGIKASFIDIESITAYMRK</sequence>
<dbReference type="OrthoDB" id="9157057at2"/>
<dbReference type="Pfam" id="PF15594">
    <property type="entry name" value="Imm50"/>
    <property type="match status" value="1"/>
</dbReference>
<organism evidence="1 2">
    <name type="scientific">Rahnella sikkimica</name>
    <dbReference type="NCBI Taxonomy" id="1805933"/>
    <lineage>
        <taxon>Bacteria</taxon>
        <taxon>Pseudomonadati</taxon>
        <taxon>Pseudomonadota</taxon>
        <taxon>Gammaproteobacteria</taxon>
        <taxon>Enterobacterales</taxon>
        <taxon>Yersiniaceae</taxon>
        <taxon>Rahnella</taxon>
    </lineage>
</organism>
<gene>
    <name evidence="1" type="ORF">BV494_01780</name>
</gene>
<accession>A0A2L1ULE5</accession>
<dbReference type="AlphaFoldDB" id="A0A2L1ULE5"/>
<dbReference type="RefSeq" id="WP_104921298.1">
    <property type="nucleotide sequence ID" value="NZ_CP019062.1"/>
</dbReference>
<reference evidence="2" key="1">
    <citation type="submission" date="2017-01" db="EMBL/GenBank/DDBJ databases">
        <title>Genome sequence of Rouxiella sp. ERMR1:05.</title>
        <authorList>
            <person name="Kumar R."/>
            <person name="Singh D."/>
            <person name="Kumar S."/>
        </authorList>
    </citation>
    <scope>NUCLEOTIDE SEQUENCE [LARGE SCALE GENOMIC DNA]</scope>
    <source>
        <strain evidence="2">ERMR1:05</strain>
    </source>
</reference>
<dbReference type="Proteomes" id="UP000239197">
    <property type="component" value="Chromosome"/>
</dbReference>
<dbReference type="EMBL" id="CP019062">
    <property type="protein sequence ID" value="AVF33731.1"/>
    <property type="molecule type" value="Genomic_DNA"/>
</dbReference>
<evidence type="ECO:0008006" key="3">
    <source>
        <dbReference type="Google" id="ProtNLM"/>
    </source>
</evidence>
<evidence type="ECO:0000313" key="1">
    <source>
        <dbReference type="EMBL" id="AVF33731.1"/>
    </source>
</evidence>
<protein>
    <recommendedName>
        <fullName evidence="3">Immunity protein 50</fullName>
    </recommendedName>
</protein>
<evidence type="ECO:0000313" key="2">
    <source>
        <dbReference type="Proteomes" id="UP000239197"/>
    </source>
</evidence>
<keyword evidence="2" id="KW-1185">Reference proteome</keyword>
<proteinExistence type="predicted"/>
<dbReference type="InterPro" id="IPR028957">
    <property type="entry name" value="Imm50"/>
</dbReference>
<dbReference type="KEGG" id="rox:BV494_01780"/>